<evidence type="ECO:0000256" key="1">
    <source>
        <dbReference type="ARBA" id="ARBA00008056"/>
    </source>
</evidence>
<reference evidence="8" key="1">
    <citation type="submission" date="2023-07" db="EMBL/GenBank/DDBJ databases">
        <title>Isolating and identifying novel microbial strains from the Mariana Trench.</title>
        <authorList>
            <person name="Fu H."/>
        </authorList>
    </citation>
    <scope>NUCLEOTIDE SEQUENCE [LARGE SCALE GENOMIC DNA]</scope>
    <source>
        <strain evidence="8">T-y2</strain>
    </source>
</reference>
<sequence>MSKNIPSVDLSDFLSKDAKRKEKFVKEIGGAYEEIGFVSLKNHFLNDDLVNELYKEVKAFFGLSIEEKEKYEIEGLGGQRGYISFGKEHAKGKKEGDLKEFWHFGQEPEENANLTEEYPENVQVEELIDFNKTGMEAYRMIEKTGIYVLRALALYIGLEEHYFDHWASNGNSILRPIHYPPITEEPKGAVRAGAHGDINLITLLMGASSGGLQVLRKDGEWIDAIPAEDELVINVGDMLERLTNNKLKSTIHRVANPPKEQWGNPRYSIPFFLHPRSEMKLNCLEECIDEDNPKQYEDITAGEFLHQRLVEIGLIKEDKA</sequence>
<evidence type="ECO:0000256" key="3">
    <source>
        <dbReference type="ARBA" id="ARBA00023002"/>
    </source>
</evidence>
<dbReference type="RefSeq" id="WP_311401204.1">
    <property type="nucleotide sequence ID" value="NZ_JAVRBG010000005.1"/>
</dbReference>
<dbReference type="PRINTS" id="PR00682">
    <property type="entry name" value="IPNSYNTHASE"/>
</dbReference>
<comment type="caution">
    <text evidence="7">The sequence shown here is derived from an EMBL/GenBank/DDBJ whole genome shotgun (WGS) entry which is preliminary data.</text>
</comment>
<name>A0ABU2KHR8_9FLAO</name>
<evidence type="ECO:0000256" key="5">
    <source>
        <dbReference type="RuleBase" id="RU003682"/>
    </source>
</evidence>
<evidence type="ECO:0000256" key="2">
    <source>
        <dbReference type="ARBA" id="ARBA00022723"/>
    </source>
</evidence>
<protein>
    <submittedName>
        <fullName evidence="7">2-oxoglutarate and iron-dependent oxygenase domain-containing protein</fullName>
    </submittedName>
</protein>
<gene>
    <name evidence="7" type="ORF">RLT85_06350</name>
</gene>
<comment type="similarity">
    <text evidence="1 5">Belongs to the iron/ascorbate-dependent oxidoreductase family.</text>
</comment>
<dbReference type="PROSITE" id="PS51471">
    <property type="entry name" value="FE2OG_OXY"/>
    <property type="match status" value="1"/>
</dbReference>
<evidence type="ECO:0000256" key="4">
    <source>
        <dbReference type="ARBA" id="ARBA00023004"/>
    </source>
</evidence>
<keyword evidence="2 5" id="KW-0479">Metal-binding</keyword>
<dbReference type="InterPro" id="IPR027443">
    <property type="entry name" value="IPNS-like_sf"/>
</dbReference>
<organism evidence="7 8">
    <name type="scientific">Mesonia ostreae</name>
    <dbReference type="NCBI Taxonomy" id="861110"/>
    <lineage>
        <taxon>Bacteria</taxon>
        <taxon>Pseudomonadati</taxon>
        <taxon>Bacteroidota</taxon>
        <taxon>Flavobacteriia</taxon>
        <taxon>Flavobacteriales</taxon>
        <taxon>Flavobacteriaceae</taxon>
        <taxon>Mesonia</taxon>
    </lineage>
</organism>
<dbReference type="PANTHER" id="PTHR10209:SF881">
    <property type="entry name" value="FI07970P-RELATED"/>
    <property type="match status" value="1"/>
</dbReference>
<evidence type="ECO:0000259" key="6">
    <source>
        <dbReference type="PROSITE" id="PS51471"/>
    </source>
</evidence>
<proteinExistence type="inferred from homology"/>
<dbReference type="Pfam" id="PF03171">
    <property type="entry name" value="2OG-FeII_Oxy"/>
    <property type="match status" value="1"/>
</dbReference>
<keyword evidence="4 5" id="KW-0408">Iron</keyword>
<evidence type="ECO:0000313" key="8">
    <source>
        <dbReference type="Proteomes" id="UP001182991"/>
    </source>
</evidence>
<dbReference type="InterPro" id="IPR026992">
    <property type="entry name" value="DIOX_N"/>
</dbReference>
<dbReference type="Pfam" id="PF14226">
    <property type="entry name" value="DIOX_N"/>
    <property type="match status" value="1"/>
</dbReference>
<dbReference type="PANTHER" id="PTHR10209">
    <property type="entry name" value="OXIDOREDUCTASE, 2OG-FE II OXYGENASE FAMILY PROTEIN"/>
    <property type="match status" value="1"/>
</dbReference>
<accession>A0ABU2KHR8</accession>
<evidence type="ECO:0000313" key="7">
    <source>
        <dbReference type="EMBL" id="MDT0294250.1"/>
    </source>
</evidence>
<dbReference type="InterPro" id="IPR044861">
    <property type="entry name" value="IPNS-like_FE2OG_OXY"/>
</dbReference>
<dbReference type="SUPFAM" id="SSF51197">
    <property type="entry name" value="Clavaminate synthase-like"/>
    <property type="match status" value="1"/>
</dbReference>
<dbReference type="EMBL" id="JAVRBG010000005">
    <property type="protein sequence ID" value="MDT0294250.1"/>
    <property type="molecule type" value="Genomic_DNA"/>
</dbReference>
<dbReference type="Proteomes" id="UP001182991">
    <property type="component" value="Unassembled WGS sequence"/>
</dbReference>
<keyword evidence="3 5" id="KW-0560">Oxidoreductase</keyword>
<keyword evidence="8" id="KW-1185">Reference proteome</keyword>
<dbReference type="Gene3D" id="2.60.120.330">
    <property type="entry name" value="B-lactam Antibiotic, Isopenicillin N Synthase, Chain"/>
    <property type="match status" value="1"/>
</dbReference>
<dbReference type="InterPro" id="IPR005123">
    <property type="entry name" value="Oxoglu/Fe-dep_dioxygenase_dom"/>
</dbReference>
<feature type="domain" description="Fe2OG dioxygenase" evidence="6">
    <location>
        <begin position="169"/>
        <end position="275"/>
    </location>
</feature>